<protein>
    <submittedName>
        <fullName evidence="1">Uncharacterized protein</fullName>
    </submittedName>
</protein>
<gene>
    <name evidence="1" type="ORF">HMPREF9441_02120</name>
</gene>
<proteinExistence type="predicted"/>
<dbReference type="HOGENOM" id="CLU_823489_0_0_10"/>
<sequence length="337" mass="34848">MEGKDYAVIDIAGIKAQCAGKAYLMGAKANAGTNVTISDITALSNADYTIGGFGLWPTGMKEEMSASGASIVDATGLNNFTPIALEAANPNCLFLVSDASKLSNEKNVLVKGEDGTYACANLALESGYSFRTPYSFTVEAASVKKTVGPNFGTFVSPFEVAVPDGCKAYNLTGVDENNVVKGEETATVAANKPVLLAGDGECTFEAEDVTVEATPASLVNGILNGVYEAGTTAPEGSYVLQTQDDVTAFYKVAEGGKQRVTPFTAYLALPTAAAVNAKSLSVSFDNAGTTRVDDAAAEGPATVEAVYDLQGRKLGTPIKGVNLLRLSDGSVKKVIVK</sequence>
<dbReference type="AlphaFoldDB" id="G5SRX1"/>
<evidence type="ECO:0000313" key="1">
    <source>
        <dbReference type="EMBL" id="EHH00113.1"/>
    </source>
</evidence>
<dbReference type="Proteomes" id="UP000003598">
    <property type="component" value="Unassembled WGS sequence"/>
</dbReference>
<comment type="caution">
    <text evidence="1">The sequence shown here is derived from an EMBL/GenBank/DDBJ whole genome shotgun (WGS) entry which is preliminary data.</text>
</comment>
<dbReference type="STRING" id="762968.HMPREF9441_02120"/>
<dbReference type="EMBL" id="AFFY01000025">
    <property type="protein sequence ID" value="EHH00113.1"/>
    <property type="molecule type" value="Genomic_DNA"/>
</dbReference>
<name>G5SRX1_9BACT</name>
<dbReference type="eggNOG" id="ENOG502ZE81">
    <property type="taxonomic scope" value="Bacteria"/>
</dbReference>
<dbReference type="OrthoDB" id="1042999at2"/>
<accession>G5SRX1</accession>
<dbReference type="PATRIC" id="fig|762968.3.peg.1883"/>
<evidence type="ECO:0000313" key="2">
    <source>
        <dbReference type="Proteomes" id="UP000003598"/>
    </source>
</evidence>
<organism evidence="1 2">
    <name type="scientific">Paraprevotella clara YIT 11840</name>
    <dbReference type="NCBI Taxonomy" id="762968"/>
    <lineage>
        <taxon>Bacteria</taxon>
        <taxon>Pseudomonadati</taxon>
        <taxon>Bacteroidota</taxon>
        <taxon>Bacteroidia</taxon>
        <taxon>Bacteroidales</taxon>
        <taxon>Prevotellaceae</taxon>
        <taxon>Paraprevotella</taxon>
    </lineage>
</organism>
<keyword evidence="2" id="KW-1185">Reference proteome</keyword>
<reference evidence="1 2" key="1">
    <citation type="submission" date="2011-03" db="EMBL/GenBank/DDBJ databases">
        <authorList>
            <person name="Weinstock G."/>
            <person name="Sodergren E."/>
            <person name="Clifton S."/>
            <person name="Fulton L."/>
            <person name="Fulton B."/>
            <person name="Courtney L."/>
            <person name="Fronick C."/>
            <person name="Harrison M."/>
            <person name="Strong C."/>
            <person name="Farmer C."/>
            <person name="Delahaunty K."/>
            <person name="Markovic C."/>
            <person name="Hall O."/>
            <person name="Minx P."/>
            <person name="Tomlinson C."/>
            <person name="Mitreva M."/>
            <person name="Hou S."/>
            <person name="Chen J."/>
            <person name="Wollam A."/>
            <person name="Pepin K.H."/>
            <person name="Johnson M."/>
            <person name="Bhonagiri V."/>
            <person name="Zhang X."/>
            <person name="Suruliraj S."/>
            <person name="Warren W."/>
            <person name="Chinwalla A."/>
            <person name="Mardis E.R."/>
            <person name="Wilson R.K."/>
        </authorList>
    </citation>
    <scope>NUCLEOTIDE SEQUENCE [LARGE SCALE GENOMIC DNA]</scope>
    <source>
        <strain evidence="1 2">YIT 11840</strain>
    </source>
</reference>